<evidence type="ECO:0008006" key="3">
    <source>
        <dbReference type="Google" id="ProtNLM"/>
    </source>
</evidence>
<accession>A0AAW4N5N0</accession>
<dbReference type="RefSeq" id="WP_217743973.1">
    <property type="nucleotide sequence ID" value="NZ_JAHOEI010000007.1"/>
</dbReference>
<protein>
    <recommendedName>
        <fullName evidence="3">Phage protein</fullName>
    </recommendedName>
</protein>
<dbReference type="Proteomes" id="UP001196765">
    <property type="component" value="Unassembled WGS sequence"/>
</dbReference>
<reference evidence="1" key="1">
    <citation type="submission" date="2021-06" db="EMBL/GenBank/DDBJ databases">
        <title>Collection of gut derived symbiotic bacterial strains cultured from healthy donors.</title>
        <authorList>
            <person name="Lin H."/>
            <person name="Littmann E."/>
            <person name="Pamer E.G."/>
        </authorList>
    </citation>
    <scope>NUCLEOTIDE SEQUENCE</scope>
    <source>
        <strain evidence="1">MSK.21.74</strain>
    </source>
</reference>
<sequence>MKKQKVFVLIKHGADNQDYSGVNVIGVYSTKTAAKERMAEEEDNILDFYKEEYPDNYEVSEDKDESSWSCSCKDSIMFDELLITESEMES</sequence>
<evidence type="ECO:0000313" key="2">
    <source>
        <dbReference type="Proteomes" id="UP001196765"/>
    </source>
</evidence>
<proteinExistence type="predicted"/>
<organism evidence="1 2">
    <name type="scientific">Segatella copri</name>
    <dbReference type="NCBI Taxonomy" id="165179"/>
    <lineage>
        <taxon>Bacteria</taxon>
        <taxon>Pseudomonadati</taxon>
        <taxon>Bacteroidota</taxon>
        <taxon>Bacteroidia</taxon>
        <taxon>Bacteroidales</taxon>
        <taxon>Prevotellaceae</taxon>
        <taxon>Segatella</taxon>
    </lineage>
</organism>
<name>A0AAW4N5N0_9BACT</name>
<dbReference type="EMBL" id="JAHOEI010000007">
    <property type="protein sequence ID" value="MBV3386819.1"/>
    <property type="molecule type" value="Genomic_DNA"/>
</dbReference>
<comment type="caution">
    <text evidence="1">The sequence shown here is derived from an EMBL/GenBank/DDBJ whole genome shotgun (WGS) entry which is preliminary data.</text>
</comment>
<evidence type="ECO:0000313" key="1">
    <source>
        <dbReference type="EMBL" id="MBV3386819.1"/>
    </source>
</evidence>
<dbReference type="AlphaFoldDB" id="A0AAW4N5N0"/>
<gene>
    <name evidence="1" type="ORF">KSW82_03575</name>
</gene>